<proteinExistence type="inferred from homology"/>
<dbReference type="InterPro" id="IPR002347">
    <property type="entry name" value="SDR_fam"/>
</dbReference>
<dbReference type="SUPFAM" id="SSF51735">
    <property type="entry name" value="NAD(P)-binding Rossmann-fold domains"/>
    <property type="match status" value="1"/>
</dbReference>
<evidence type="ECO:0000313" key="5">
    <source>
        <dbReference type="Proteomes" id="UP000534306"/>
    </source>
</evidence>
<dbReference type="PRINTS" id="PR00080">
    <property type="entry name" value="SDRFAMILY"/>
</dbReference>
<comment type="caution">
    <text evidence="4">The sequence shown here is derived from an EMBL/GenBank/DDBJ whole genome shotgun (WGS) entry which is preliminary data.</text>
</comment>
<accession>A0A7Y4L4F1</accession>
<dbReference type="InterPro" id="IPR036291">
    <property type="entry name" value="NAD(P)-bd_dom_sf"/>
</dbReference>
<dbReference type="EMBL" id="JABJRC010000008">
    <property type="protein sequence ID" value="NOL44190.1"/>
    <property type="molecule type" value="Genomic_DNA"/>
</dbReference>
<comment type="similarity">
    <text evidence="1">Belongs to the short-chain dehydrogenases/reductases (SDR) family.</text>
</comment>
<evidence type="ECO:0000256" key="1">
    <source>
        <dbReference type="ARBA" id="ARBA00006484"/>
    </source>
</evidence>
<evidence type="ECO:0000313" key="4">
    <source>
        <dbReference type="EMBL" id="NOL44190.1"/>
    </source>
</evidence>
<dbReference type="Proteomes" id="UP000534306">
    <property type="component" value="Unassembled WGS sequence"/>
</dbReference>
<dbReference type="PRINTS" id="PR00081">
    <property type="entry name" value="GDHRDH"/>
</dbReference>
<keyword evidence="5" id="KW-1185">Reference proteome</keyword>
<protein>
    <submittedName>
        <fullName evidence="3">NAD(P)-dependent dehydrogenase (Short-subunit alcohol dehydrogenase family)</fullName>
    </submittedName>
    <submittedName>
        <fullName evidence="4">SDR family oxidoreductase</fullName>
    </submittedName>
</protein>
<dbReference type="FunFam" id="3.40.50.720:FF:000084">
    <property type="entry name" value="Short-chain dehydrogenase reductase"/>
    <property type="match status" value="1"/>
</dbReference>
<dbReference type="InterPro" id="IPR020904">
    <property type="entry name" value="Sc_DH/Rdtase_CS"/>
</dbReference>
<dbReference type="GO" id="GO:0016491">
    <property type="term" value="F:oxidoreductase activity"/>
    <property type="evidence" value="ECO:0007669"/>
    <property type="project" value="UniProtKB-KW"/>
</dbReference>
<gene>
    <name evidence="3" type="ORF">HNR71_007178</name>
    <name evidence="4" type="ORF">HPO96_28475</name>
</gene>
<dbReference type="Gene3D" id="3.40.50.720">
    <property type="entry name" value="NAD(P)-binding Rossmann-like Domain"/>
    <property type="match status" value="1"/>
</dbReference>
<keyword evidence="2" id="KW-0560">Oxidoreductase</keyword>
<evidence type="ECO:0000313" key="6">
    <source>
        <dbReference type="Proteomes" id="UP000553957"/>
    </source>
</evidence>
<evidence type="ECO:0000256" key="2">
    <source>
        <dbReference type="ARBA" id="ARBA00023002"/>
    </source>
</evidence>
<organism evidence="4 5">
    <name type="scientific">Kribbella sandramycini</name>
    <dbReference type="NCBI Taxonomy" id="60450"/>
    <lineage>
        <taxon>Bacteria</taxon>
        <taxon>Bacillati</taxon>
        <taxon>Actinomycetota</taxon>
        <taxon>Actinomycetes</taxon>
        <taxon>Propionibacteriales</taxon>
        <taxon>Kribbellaceae</taxon>
        <taxon>Kribbella</taxon>
    </lineage>
</organism>
<dbReference type="PANTHER" id="PTHR43639">
    <property type="entry name" value="OXIDOREDUCTASE, SHORT-CHAIN DEHYDROGENASE/REDUCTASE FAMILY (AFU_ORTHOLOGUE AFUA_5G02870)"/>
    <property type="match status" value="1"/>
</dbReference>
<sequence>MRTALVTGASRGIGRAIALRLARDGIRVGVHYGRNDAAARRTVGEIEAAGGQAFALKADLGDPVEALWAAYDEVADGLDILVNNAAIGKHQPLAEVTPEWFDRLFAVNAKAPFFLVQQAVPRLRDGGRIINIGSGVTRIAFPQDTAYSMTKGALQTLTLALAKELGPRRITVNTVAPGIIDTEMNDWLADPEAARAAAAYSVFDQIGQPAEVADVVAFVASDDARWVTGQTVDATGGSQL</sequence>
<name>A0A7Y4L4F1_9ACTN</name>
<dbReference type="AlphaFoldDB" id="A0A7Y4L4F1"/>
<evidence type="ECO:0000313" key="3">
    <source>
        <dbReference type="EMBL" id="MBB6571541.1"/>
    </source>
</evidence>
<dbReference type="PROSITE" id="PS00061">
    <property type="entry name" value="ADH_SHORT"/>
    <property type="match status" value="1"/>
</dbReference>
<dbReference type="EMBL" id="JACHKF010000001">
    <property type="protein sequence ID" value="MBB6571541.1"/>
    <property type="molecule type" value="Genomic_DNA"/>
</dbReference>
<dbReference type="PANTHER" id="PTHR43639:SF1">
    <property type="entry name" value="SHORT-CHAIN DEHYDROGENASE_REDUCTASE FAMILY PROTEIN"/>
    <property type="match status" value="1"/>
</dbReference>
<dbReference type="RefSeq" id="WP_171677444.1">
    <property type="nucleotide sequence ID" value="NZ_BAAAGT010000016.1"/>
</dbReference>
<dbReference type="Proteomes" id="UP000553957">
    <property type="component" value="Unassembled WGS sequence"/>
</dbReference>
<reference evidence="3 6" key="2">
    <citation type="submission" date="2020-08" db="EMBL/GenBank/DDBJ databases">
        <title>Sequencing the genomes of 1000 actinobacteria strains.</title>
        <authorList>
            <person name="Klenk H.-P."/>
        </authorList>
    </citation>
    <scope>NUCLEOTIDE SEQUENCE [LARGE SCALE GENOMIC DNA]</scope>
    <source>
        <strain evidence="3 6">DSM 15626</strain>
    </source>
</reference>
<reference evidence="4 5" key="1">
    <citation type="submission" date="2020-05" db="EMBL/GenBank/DDBJ databases">
        <title>Genome sequence of Kribbella sandramycini ATCC 39419.</title>
        <authorList>
            <person name="Maclea K.S."/>
            <person name="Fair J.L."/>
        </authorList>
    </citation>
    <scope>NUCLEOTIDE SEQUENCE [LARGE SCALE GENOMIC DNA]</scope>
    <source>
        <strain evidence="4 5">ATCC 39419</strain>
    </source>
</reference>
<dbReference type="Pfam" id="PF13561">
    <property type="entry name" value="adh_short_C2"/>
    <property type="match status" value="1"/>
</dbReference>